<proteinExistence type="predicted"/>
<accession>A0A381NDB4</accession>
<sequence>VLGPEHATLYPDLHPGIGLTVPKVQNPRRVAPGTGERTHDDPVPVGVPPERQRHLVLIAGPSSDGVEQHVVHACDAPDRIVVGHLHAHDVAPRDLDYLVMGRRLPFHLHLLAEPLRAGFLAGFVRHGRRP</sequence>
<organism evidence="2">
    <name type="scientific">marine metagenome</name>
    <dbReference type="NCBI Taxonomy" id="408172"/>
    <lineage>
        <taxon>unclassified sequences</taxon>
        <taxon>metagenomes</taxon>
        <taxon>ecological metagenomes</taxon>
    </lineage>
</organism>
<feature type="region of interest" description="Disordered" evidence="1">
    <location>
        <begin position="23"/>
        <end position="47"/>
    </location>
</feature>
<reference evidence="2" key="1">
    <citation type="submission" date="2018-05" db="EMBL/GenBank/DDBJ databases">
        <authorList>
            <person name="Lanie J.A."/>
            <person name="Ng W.-L."/>
            <person name="Kazmierczak K.M."/>
            <person name="Andrzejewski T.M."/>
            <person name="Davidsen T.M."/>
            <person name="Wayne K.J."/>
            <person name="Tettelin H."/>
            <person name="Glass J.I."/>
            <person name="Rusch D."/>
            <person name="Podicherti R."/>
            <person name="Tsui H.-C.T."/>
            <person name="Winkler M.E."/>
        </authorList>
    </citation>
    <scope>NUCLEOTIDE SEQUENCE</scope>
</reference>
<evidence type="ECO:0000256" key="1">
    <source>
        <dbReference type="SAM" id="MobiDB-lite"/>
    </source>
</evidence>
<name>A0A381NDB4_9ZZZZ</name>
<dbReference type="AlphaFoldDB" id="A0A381NDB4"/>
<dbReference type="EMBL" id="UINC01000238">
    <property type="protein sequence ID" value="SUZ51778.1"/>
    <property type="molecule type" value="Genomic_DNA"/>
</dbReference>
<feature type="non-terminal residue" evidence="2">
    <location>
        <position position="1"/>
    </location>
</feature>
<gene>
    <name evidence="2" type="ORF">METZ01_LOCUS4632</name>
</gene>
<evidence type="ECO:0000313" key="2">
    <source>
        <dbReference type="EMBL" id="SUZ51778.1"/>
    </source>
</evidence>
<protein>
    <submittedName>
        <fullName evidence="2">Uncharacterized protein</fullName>
    </submittedName>
</protein>